<feature type="transmembrane region" description="Helical" evidence="5">
    <location>
        <begin position="231"/>
        <end position="251"/>
    </location>
</feature>
<dbReference type="AlphaFoldDB" id="A0A4R8FYH9"/>
<accession>A0A4R8FYH9</accession>
<sequence length="466" mass="52016">MVRDVGMNAGYYVQPTMGMAEHGPNNLALKWFGWFGFLSLGVYATFLIAWPDVGGPAETIMALLGLVAVLTWGTRIRASAALWLLVAAVLVQLLSWTLGYFHHPQWIEDNPQVDRLAKLFIFISVAWWLGGSTRRTLLIWSLALTGFFLGLLIHGNGLAEWRNGFAGLRVDFGIRNAQHTAMYFGTGLLGLLAFARRSLASGNWALVRRLAWVLAMALCVAGLIVTQTRGIWLALGVALPLMAALFAWWYLRTHPVRQARLMLLGGFLAVVLVGIPTVEIAYSPIANRVTKELPAIESILAGDFEAVPYNSSGVRFHTWRAATEWIAERPIVGWGGDGRSLAIDETQWLPQWVKDHFGHLHNYFLELWVAYGLLGVAVFAGLAFWVGRGTWLAWRGGVLPSDMALFGVAFFLYWIIVNQFESYNSFWTGVFVHNLVVGGLVTHYWRWQSTQRRDGDSQPQPTSQPE</sequence>
<feature type="transmembrane region" description="Helical" evidence="5">
    <location>
        <begin position="206"/>
        <end position="225"/>
    </location>
</feature>
<feature type="transmembrane region" description="Helical" evidence="5">
    <location>
        <begin position="263"/>
        <end position="285"/>
    </location>
</feature>
<feature type="transmembrane region" description="Helical" evidence="5">
    <location>
        <begin position="113"/>
        <end position="130"/>
    </location>
</feature>
<evidence type="ECO:0000256" key="3">
    <source>
        <dbReference type="ARBA" id="ARBA00022989"/>
    </source>
</evidence>
<dbReference type="Proteomes" id="UP000294489">
    <property type="component" value="Unassembled WGS sequence"/>
</dbReference>
<protein>
    <submittedName>
        <fullName evidence="7">O-antigen ligase</fullName>
    </submittedName>
</protein>
<feature type="transmembrane region" description="Helical" evidence="5">
    <location>
        <begin position="80"/>
        <end position="101"/>
    </location>
</feature>
<dbReference type="PANTHER" id="PTHR37422:SF13">
    <property type="entry name" value="LIPOPOLYSACCHARIDE BIOSYNTHESIS PROTEIN PA4999-RELATED"/>
    <property type="match status" value="1"/>
</dbReference>
<evidence type="ECO:0000256" key="5">
    <source>
        <dbReference type="SAM" id="Phobius"/>
    </source>
</evidence>
<keyword evidence="2 5" id="KW-0812">Transmembrane</keyword>
<keyword evidence="4 5" id="KW-0472">Membrane</keyword>
<name>A0A4R8FYH9_9GAMM</name>
<feature type="transmembrane region" description="Helical" evidence="5">
    <location>
        <begin position="56"/>
        <end position="73"/>
    </location>
</feature>
<keyword evidence="7" id="KW-0436">Ligase</keyword>
<dbReference type="InterPro" id="IPR007016">
    <property type="entry name" value="O-antigen_ligase-rel_domated"/>
</dbReference>
<keyword evidence="3 5" id="KW-1133">Transmembrane helix</keyword>
<gene>
    <name evidence="7" type="ORF">DFO67_10255</name>
</gene>
<feature type="transmembrane region" description="Helical" evidence="5">
    <location>
        <begin position="398"/>
        <end position="417"/>
    </location>
</feature>
<dbReference type="GO" id="GO:0016874">
    <property type="term" value="F:ligase activity"/>
    <property type="evidence" value="ECO:0007669"/>
    <property type="project" value="UniProtKB-KW"/>
</dbReference>
<feature type="transmembrane region" description="Helical" evidence="5">
    <location>
        <begin position="423"/>
        <end position="445"/>
    </location>
</feature>
<evidence type="ECO:0000259" key="6">
    <source>
        <dbReference type="Pfam" id="PF04932"/>
    </source>
</evidence>
<evidence type="ECO:0000256" key="4">
    <source>
        <dbReference type="ARBA" id="ARBA00023136"/>
    </source>
</evidence>
<comment type="caution">
    <text evidence="7">The sequence shown here is derived from an EMBL/GenBank/DDBJ whole genome shotgun (WGS) entry which is preliminary data.</text>
</comment>
<evidence type="ECO:0000313" key="8">
    <source>
        <dbReference type="Proteomes" id="UP000294489"/>
    </source>
</evidence>
<dbReference type="Pfam" id="PF04932">
    <property type="entry name" value="Wzy_C"/>
    <property type="match status" value="1"/>
</dbReference>
<evidence type="ECO:0000256" key="2">
    <source>
        <dbReference type="ARBA" id="ARBA00022692"/>
    </source>
</evidence>
<comment type="subcellular location">
    <subcellularLocation>
        <location evidence="1">Membrane</location>
        <topology evidence="1">Multi-pass membrane protein</topology>
    </subcellularLocation>
</comment>
<feature type="transmembrane region" description="Helical" evidence="5">
    <location>
        <begin position="177"/>
        <end position="194"/>
    </location>
</feature>
<dbReference type="PANTHER" id="PTHR37422">
    <property type="entry name" value="TEICHURONIC ACID BIOSYNTHESIS PROTEIN TUAE"/>
    <property type="match status" value="1"/>
</dbReference>
<feature type="transmembrane region" description="Helical" evidence="5">
    <location>
        <begin position="137"/>
        <end position="157"/>
    </location>
</feature>
<proteinExistence type="predicted"/>
<organism evidence="7 8">
    <name type="scientific">Modicisalibacter xianhensis</name>
    <dbReference type="NCBI Taxonomy" id="442341"/>
    <lineage>
        <taxon>Bacteria</taxon>
        <taxon>Pseudomonadati</taxon>
        <taxon>Pseudomonadota</taxon>
        <taxon>Gammaproteobacteria</taxon>
        <taxon>Oceanospirillales</taxon>
        <taxon>Halomonadaceae</taxon>
        <taxon>Modicisalibacter</taxon>
    </lineage>
</organism>
<feature type="transmembrane region" description="Helical" evidence="5">
    <location>
        <begin position="31"/>
        <end position="50"/>
    </location>
</feature>
<dbReference type="InterPro" id="IPR051533">
    <property type="entry name" value="WaaL-like"/>
</dbReference>
<evidence type="ECO:0000256" key="1">
    <source>
        <dbReference type="ARBA" id="ARBA00004141"/>
    </source>
</evidence>
<reference evidence="7 8" key="1">
    <citation type="submission" date="2019-03" db="EMBL/GenBank/DDBJ databases">
        <title>Freshwater and sediment microbial communities from various areas in North America, analyzing microbe dynamics in response to fracking.</title>
        <authorList>
            <person name="Lamendella R."/>
        </authorList>
    </citation>
    <scope>NUCLEOTIDE SEQUENCE [LARGE SCALE GENOMIC DNA]</scope>
    <source>
        <strain evidence="7 8">6_TX</strain>
    </source>
</reference>
<dbReference type="EMBL" id="SOEC01000002">
    <property type="protein sequence ID" value="TDX32107.1"/>
    <property type="molecule type" value="Genomic_DNA"/>
</dbReference>
<dbReference type="GO" id="GO:0016020">
    <property type="term" value="C:membrane"/>
    <property type="evidence" value="ECO:0007669"/>
    <property type="project" value="UniProtKB-SubCell"/>
</dbReference>
<evidence type="ECO:0000313" key="7">
    <source>
        <dbReference type="EMBL" id="TDX32107.1"/>
    </source>
</evidence>
<feature type="domain" description="O-antigen ligase-related" evidence="6">
    <location>
        <begin position="214"/>
        <end position="380"/>
    </location>
</feature>
<feature type="transmembrane region" description="Helical" evidence="5">
    <location>
        <begin position="368"/>
        <end position="386"/>
    </location>
</feature>